<evidence type="ECO:0000313" key="2">
    <source>
        <dbReference type="Proteomes" id="UP000569732"/>
    </source>
</evidence>
<dbReference type="EMBL" id="JACCKB010000501">
    <property type="protein sequence ID" value="NYZ70432.1"/>
    <property type="molecule type" value="Genomic_DNA"/>
</dbReference>
<reference evidence="1 2" key="1">
    <citation type="submission" date="2020-07" db="EMBL/GenBank/DDBJ databases">
        <title>Endozoicomonas sp. nov., isolated from sediment.</title>
        <authorList>
            <person name="Gu T."/>
        </authorList>
    </citation>
    <scope>NUCLEOTIDE SEQUENCE [LARGE SCALE GENOMIC DNA]</scope>
    <source>
        <strain evidence="1 2">SM1973</strain>
    </source>
</reference>
<gene>
    <name evidence="1" type="ORF">H0A36_30940</name>
</gene>
<name>A0A853IF15_9GAMM</name>
<feature type="non-terminal residue" evidence="1">
    <location>
        <position position="1"/>
    </location>
</feature>
<feature type="non-terminal residue" evidence="1">
    <location>
        <position position="190"/>
    </location>
</feature>
<protein>
    <submittedName>
        <fullName evidence="1">Replication protein</fullName>
    </submittedName>
</protein>
<evidence type="ECO:0000313" key="1">
    <source>
        <dbReference type="EMBL" id="NYZ70432.1"/>
    </source>
</evidence>
<dbReference type="RefSeq" id="WP_434801443.1">
    <property type="nucleotide sequence ID" value="NZ_JACCKB010000501.1"/>
</dbReference>
<keyword evidence="2" id="KW-1185">Reference proteome</keyword>
<dbReference type="AlphaFoldDB" id="A0A853IF15"/>
<comment type="caution">
    <text evidence="1">The sequence shown here is derived from an EMBL/GenBank/DDBJ whole genome shotgun (WGS) entry which is preliminary data.</text>
</comment>
<dbReference type="Proteomes" id="UP000569732">
    <property type="component" value="Unassembled WGS sequence"/>
</dbReference>
<organism evidence="1 2">
    <name type="scientific">Spartinivicinus marinus</name>
    <dbReference type="NCBI Taxonomy" id="2994442"/>
    <lineage>
        <taxon>Bacteria</taxon>
        <taxon>Pseudomonadati</taxon>
        <taxon>Pseudomonadota</taxon>
        <taxon>Gammaproteobacteria</taxon>
        <taxon>Oceanospirillales</taxon>
        <taxon>Zooshikellaceae</taxon>
        <taxon>Spartinivicinus</taxon>
    </lineage>
</organism>
<sequence length="190" mass="22319">RVVYVNGSMENPLRYNFEELCETLLPFSREELEKKRKNKLETRKGSKNSNLRGFSGNRLAWDRLEDLRKLGLLRGGIKEGERMRHLFWHLNFLLLSGATHSSQMWYEAVALAREIDPNWNVCTPELSTLYWKAKAYNAGEKVEFDGKLHPPLYTPRNDTLINLFGITDNEQKQLRTIISETERHKRELAR</sequence>
<accession>A0A853IF15</accession>
<proteinExistence type="predicted"/>